<keyword evidence="1" id="KW-1133">Transmembrane helix</keyword>
<evidence type="ECO:0000313" key="3">
    <source>
        <dbReference type="Proteomes" id="UP000254508"/>
    </source>
</evidence>
<gene>
    <name evidence="2" type="ORF">DVR09_16145</name>
</gene>
<organism evidence="2 3">
    <name type="scientific">Erythrobacter aureus</name>
    <dbReference type="NCBI Taxonomy" id="2182384"/>
    <lineage>
        <taxon>Bacteria</taxon>
        <taxon>Pseudomonadati</taxon>
        <taxon>Pseudomonadota</taxon>
        <taxon>Alphaproteobacteria</taxon>
        <taxon>Sphingomonadales</taxon>
        <taxon>Erythrobacteraceae</taxon>
        <taxon>Erythrobacter/Porphyrobacter group</taxon>
        <taxon>Erythrobacter</taxon>
    </lineage>
</organism>
<dbReference type="EMBL" id="CP031358">
    <property type="protein sequence ID" value="AXK43984.1"/>
    <property type="molecule type" value="Genomic_DNA"/>
</dbReference>
<keyword evidence="1" id="KW-0812">Transmembrane</keyword>
<evidence type="ECO:0000256" key="1">
    <source>
        <dbReference type="SAM" id="Phobius"/>
    </source>
</evidence>
<feature type="transmembrane region" description="Helical" evidence="1">
    <location>
        <begin position="6"/>
        <end position="24"/>
    </location>
</feature>
<dbReference type="AlphaFoldDB" id="A0A345YJ82"/>
<accession>A0A345YJ82</accession>
<dbReference type="KEGG" id="err:DVR09_16145"/>
<keyword evidence="1" id="KW-0472">Membrane</keyword>
<keyword evidence="2" id="KW-0614">Plasmid</keyword>
<keyword evidence="3" id="KW-1185">Reference proteome</keyword>
<name>A0A345YJ82_9SPHN</name>
<feature type="transmembrane region" description="Helical" evidence="1">
    <location>
        <begin position="44"/>
        <end position="66"/>
    </location>
</feature>
<evidence type="ECO:0000313" key="2">
    <source>
        <dbReference type="EMBL" id="AXK43984.1"/>
    </source>
</evidence>
<geneLocation type="plasmid" evidence="2 3">
    <name>unnamed</name>
</geneLocation>
<dbReference type="Proteomes" id="UP000254508">
    <property type="component" value="Plasmid unnamed"/>
</dbReference>
<reference evidence="2 3" key="1">
    <citation type="submission" date="2018-07" db="EMBL/GenBank/DDBJ databases">
        <title>Genome sequence of Erythrobacter strain YH-07, an antagonistic bacterium isolated from Yellow Sea.</title>
        <authorList>
            <person name="Tang T."/>
            <person name="Liu Q."/>
            <person name="Sun X."/>
        </authorList>
    </citation>
    <scope>NUCLEOTIDE SEQUENCE [LARGE SCALE GENOMIC DNA]</scope>
    <source>
        <strain evidence="2 3">YH-07</strain>
        <plasmid evidence="2 3">unnamed</plasmid>
    </source>
</reference>
<protein>
    <submittedName>
        <fullName evidence="2">Uncharacterized protein</fullName>
    </submittedName>
</protein>
<sequence length="80" mass="8407">MPAEMIFLYVGSLMILAIVMIAGARARADATTAAGIAALKRGTALWLTFTVSLFFAAVGCVLIYLYPTTIFGLLLSFSAG</sequence>
<proteinExistence type="predicted"/>